<reference evidence="2" key="1">
    <citation type="submission" date="2015-02" db="EMBL/GenBank/DDBJ databases">
        <authorList>
            <person name="Gon?alves P."/>
        </authorList>
    </citation>
    <scope>NUCLEOTIDE SEQUENCE [LARGE SCALE GENOMIC DNA]</scope>
</reference>
<gene>
    <name evidence="1" type="primary">SPOSA6832_00132</name>
</gene>
<dbReference type="EMBL" id="CENE01000001">
    <property type="protein sequence ID" value="CEQ38679.1"/>
    <property type="molecule type" value="Genomic_DNA"/>
</dbReference>
<dbReference type="OrthoDB" id="2017317at2759"/>
<dbReference type="Gene3D" id="3.10.490.10">
    <property type="entry name" value="Gamma-glutamyl cyclotransferase-like"/>
    <property type="match status" value="1"/>
</dbReference>
<dbReference type="AlphaFoldDB" id="A0A0D6EFE9"/>
<evidence type="ECO:0000313" key="2">
    <source>
        <dbReference type="Proteomes" id="UP000243876"/>
    </source>
</evidence>
<dbReference type="Proteomes" id="UP000243876">
    <property type="component" value="Unassembled WGS sequence"/>
</dbReference>
<proteinExistence type="predicted"/>
<keyword evidence="2" id="KW-1185">Reference proteome</keyword>
<evidence type="ECO:0000313" key="1">
    <source>
        <dbReference type="EMBL" id="CEQ38679.1"/>
    </source>
</evidence>
<organism evidence="1 2">
    <name type="scientific">Sporidiobolus salmonicolor</name>
    <name type="common">Yeast-like fungus</name>
    <name type="synonym">Sporobolomyces salmonicolor</name>
    <dbReference type="NCBI Taxonomy" id="5005"/>
    <lineage>
        <taxon>Eukaryota</taxon>
        <taxon>Fungi</taxon>
        <taxon>Dikarya</taxon>
        <taxon>Basidiomycota</taxon>
        <taxon>Pucciniomycotina</taxon>
        <taxon>Microbotryomycetes</taxon>
        <taxon>Sporidiobolales</taxon>
        <taxon>Sporidiobolaceae</taxon>
        <taxon>Sporobolomyces</taxon>
    </lineage>
</organism>
<protein>
    <submittedName>
        <fullName evidence="1">SPOSA6832_00132-mRNA-1:cds</fullName>
    </submittedName>
</protein>
<accession>A0A0D6EFE9</accession>
<sequence>MAVLPSGELGTRRLVLYGPHLYPPRLAQLLRSTQPISSSTVVVPDAYLAFDVPGVPFLEPAFANAIVKGYNDDGDWREELGEKAKDADARQSTAYKQWVWDRSCTGMEFGGSLPPNLEASGVQFGHGIAYELSEQDWPIVLSAVAAASPSTPSSLVPVHCIPYAGGDPSNPSEPFTAHIRVAKPACQAASLQPTQQYLNLVLRGAFFNTLSREYLAHLILLRPYTLSPLQKLTRTLLRLLLLPSFLIFHVPSKLFGIPAWARLERALGSVGARTLWKLEASVRGFVGSGYRNADEAKKTA</sequence>
<name>A0A0D6EFE9_SPOSA</name>